<keyword evidence="2" id="KW-1185">Reference proteome</keyword>
<sequence>MIAKKGTTEPTTLTYGQALEEALCYGWIDGLARSRDAATYLQRFSPRRARSPWSQPNIARVERLHREGRMRPPGLAAVERARANGLWGQNPHTTS</sequence>
<gene>
    <name evidence="1" type="ORF">ETD86_26480</name>
</gene>
<evidence type="ECO:0008006" key="3">
    <source>
        <dbReference type="Google" id="ProtNLM"/>
    </source>
</evidence>
<name>A0A5S4FCC5_9ACTN</name>
<dbReference type="Proteomes" id="UP000309128">
    <property type="component" value="Unassembled WGS sequence"/>
</dbReference>
<organism evidence="1 2">
    <name type="scientific">Nonomuraea turkmeniaca</name>
    <dbReference type="NCBI Taxonomy" id="103838"/>
    <lineage>
        <taxon>Bacteria</taxon>
        <taxon>Bacillati</taxon>
        <taxon>Actinomycetota</taxon>
        <taxon>Actinomycetes</taxon>
        <taxon>Streptosporangiales</taxon>
        <taxon>Streptosporangiaceae</taxon>
        <taxon>Nonomuraea</taxon>
    </lineage>
</organism>
<dbReference type="OrthoDB" id="9796999at2"/>
<evidence type="ECO:0000313" key="2">
    <source>
        <dbReference type="Proteomes" id="UP000309128"/>
    </source>
</evidence>
<reference evidence="1 2" key="1">
    <citation type="submission" date="2019-05" db="EMBL/GenBank/DDBJ databases">
        <title>Draft genome sequence of Nonomuraea turkmeniaca DSM 43926.</title>
        <authorList>
            <person name="Saricaoglu S."/>
            <person name="Isik K."/>
        </authorList>
    </citation>
    <scope>NUCLEOTIDE SEQUENCE [LARGE SCALE GENOMIC DNA]</scope>
    <source>
        <strain evidence="1 2">DSM 43926</strain>
    </source>
</reference>
<accession>A0A5S4FCC5</accession>
<dbReference type="EMBL" id="VCKY01000096">
    <property type="protein sequence ID" value="TMR15811.1"/>
    <property type="molecule type" value="Genomic_DNA"/>
</dbReference>
<comment type="caution">
    <text evidence="1">The sequence shown here is derived from an EMBL/GenBank/DDBJ whole genome shotgun (WGS) entry which is preliminary data.</text>
</comment>
<evidence type="ECO:0000313" key="1">
    <source>
        <dbReference type="EMBL" id="TMR15811.1"/>
    </source>
</evidence>
<proteinExistence type="predicted"/>
<dbReference type="AlphaFoldDB" id="A0A5S4FCC5"/>
<protein>
    <recommendedName>
        <fullName evidence="3">Bacteriocin-protection protein, YdeI/OmpD-associated family</fullName>
    </recommendedName>
</protein>
<dbReference type="RefSeq" id="WP_138668872.1">
    <property type="nucleotide sequence ID" value="NZ_VCKY01000096.1"/>
</dbReference>